<keyword evidence="13" id="KW-1185">Reference proteome</keyword>
<proteinExistence type="predicted"/>
<sequence>MKTETQRPASAESYGSFSMPSPDGLSTPNPRVAYYTSMNCSASSMTSLSNLATFQGSIPKIYNRSFKHDTFTPPPHIGMGMSPMSSQSSVTTPPLSSSPLSPSEPLRNITNNLQLIHMNSPLNFTGNNSSNASSSSANLSHSSNHIPTSHKSPCVKAQPLSPQISNATHEDPKDEPKSSESPSSLSTPNKDSPNLSSPTSPRTSPIKNSQFNHEQIDCICEVLMQARDMEKLSKFLNGIPASHFTSESTSEVLLRAKVEVAFAKANYKEVYNILESRAFHSNHHAHLQVLWYRAHYKEAERVRQRPLGAVDKYRIRKKYPLPRTIWDGEETIYCFKEKSRLALKECYRQNRYPTPDEKKTLSHQTGLTLTQVSNWFKNRRQRDRNPAPRPEHLLGAHMDPHAAGLSMDPHVHPDMRAMYLRASVAHGYDHGKMAAGSYDPNNVMCMGGMRGARADAILHHLPNMAAMGGYPYNGYDLQGVAGPHGGALHQDLREDKWVAAGVQ</sequence>
<evidence type="ECO:0000256" key="1">
    <source>
        <dbReference type="ARBA" id="ARBA00004123"/>
    </source>
</evidence>
<feature type="compositionally biased region" description="Basic and acidic residues" evidence="11">
    <location>
        <begin position="168"/>
        <end position="178"/>
    </location>
</feature>
<dbReference type="GO" id="GO:0005737">
    <property type="term" value="C:cytoplasm"/>
    <property type="evidence" value="ECO:0007669"/>
    <property type="project" value="UniProtKB-SubCell"/>
</dbReference>
<dbReference type="InterPro" id="IPR001356">
    <property type="entry name" value="HD"/>
</dbReference>
<dbReference type="FunFam" id="1.10.10.60:FF:000085">
    <property type="entry name" value="SIX homeobox 5"/>
    <property type="match status" value="1"/>
</dbReference>
<evidence type="ECO:0000256" key="10">
    <source>
        <dbReference type="RuleBase" id="RU000682"/>
    </source>
</evidence>
<reference evidence="14" key="1">
    <citation type="submission" date="2025-08" db="UniProtKB">
        <authorList>
            <consortium name="RefSeq"/>
        </authorList>
    </citation>
    <scope>IDENTIFICATION</scope>
    <source>
        <tissue evidence="14">Whole organism</tissue>
    </source>
</reference>
<feature type="compositionally biased region" description="Polar residues" evidence="11">
    <location>
        <begin position="185"/>
        <end position="208"/>
    </location>
</feature>
<keyword evidence="3" id="KW-0217">Developmental protein</keyword>
<evidence type="ECO:0000313" key="14">
    <source>
        <dbReference type="RefSeq" id="XP_018014611.2"/>
    </source>
</evidence>
<evidence type="ECO:0000259" key="12">
    <source>
        <dbReference type="PROSITE" id="PS50071"/>
    </source>
</evidence>
<keyword evidence="4" id="KW-0805">Transcription regulation</keyword>
<keyword evidence="5 9" id="KW-0238">DNA-binding</keyword>
<dbReference type="Gene3D" id="1.10.10.60">
    <property type="entry name" value="Homeodomain-like"/>
    <property type="match status" value="1"/>
</dbReference>
<dbReference type="PANTHER" id="PTHR10390">
    <property type="entry name" value="HOMEOBOX PROTEIN SIX"/>
    <property type="match status" value="1"/>
</dbReference>
<keyword evidence="8 9" id="KW-0539">Nucleus</keyword>
<dbReference type="GeneID" id="108671565"/>
<dbReference type="Pfam" id="PF00046">
    <property type="entry name" value="Homeodomain"/>
    <property type="match status" value="1"/>
</dbReference>
<keyword evidence="7" id="KW-0804">Transcription</keyword>
<dbReference type="GO" id="GO:0005634">
    <property type="term" value="C:nucleus"/>
    <property type="evidence" value="ECO:0007669"/>
    <property type="project" value="UniProtKB-SubCell"/>
</dbReference>
<dbReference type="KEGG" id="hazt:108671565"/>
<dbReference type="PROSITE" id="PS00027">
    <property type="entry name" value="HOMEOBOX_1"/>
    <property type="match status" value="1"/>
</dbReference>
<dbReference type="PROSITE" id="PS50071">
    <property type="entry name" value="HOMEOBOX_2"/>
    <property type="match status" value="1"/>
</dbReference>
<evidence type="ECO:0000256" key="6">
    <source>
        <dbReference type="ARBA" id="ARBA00023155"/>
    </source>
</evidence>
<evidence type="ECO:0000256" key="8">
    <source>
        <dbReference type="ARBA" id="ARBA00023242"/>
    </source>
</evidence>
<dbReference type="GO" id="GO:0000978">
    <property type="term" value="F:RNA polymerase II cis-regulatory region sequence-specific DNA binding"/>
    <property type="evidence" value="ECO:0007669"/>
    <property type="project" value="TreeGrafter"/>
</dbReference>
<dbReference type="InterPro" id="IPR031701">
    <property type="entry name" value="SIX1_SD"/>
</dbReference>
<dbReference type="OrthoDB" id="3501850at2759"/>
<organism evidence="13 14">
    <name type="scientific">Hyalella azteca</name>
    <name type="common">Amphipod</name>
    <dbReference type="NCBI Taxonomy" id="294128"/>
    <lineage>
        <taxon>Eukaryota</taxon>
        <taxon>Metazoa</taxon>
        <taxon>Ecdysozoa</taxon>
        <taxon>Arthropoda</taxon>
        <taxon>Crustacea</taxon>
        <taxon>Multicrustacea</taxon>
        <taxon>Malacostraca</taxon>
        <taxon>Eumalacostraca</taxon>
        <taxon>Peracarida</taxon>
        <taxon>Amphipoda</taxon>
        <taxon>Senticaudata</taxon>
        <taxon>Talitrida</taxon>
        <taxon>Talitroidea</taxon>
        <taxon>Hyalellidae</taxon>
        <taxon>Hyalella</taxon>
    </lineage>
</organism>
<evidence type="ECO:0000256" key="5">
    <source>
        <dbReference type="ARBA" id="ARBA00023125"/>
    </source>
</evidence>
<feature type="compositionally biased region" description="Low complexity" evidence="11">
    <location>
        <begin position="127"/>
        <end position="145"/>
    </location>
</feature>
<dbReference type="GO" id="GO:0000981">
    <property type="term" value="F:DNA-binding transcription factor activity, RNA polymerase II-specific"/>
    <property type="evidence" value="ECO:0007669"/>
    <property type="project" value="InterPro"/>
</dbReference>
<protein>
    <submittedName>
        <fullName evidence="14">Uncharacterized protein LOC108671565</fullName>
    </submittedName>
</protein>
<evidence type="ECO:0000256" key="11">
    <source>
        <dbReference type="SAM" id="MobiDB-lite"/>
    </source>
</evidence>
<feature type="region of interest" description="Disordered" evidence="11">
    <location>
        <begin position="72"/>
        <end position="107"/>
    </location>
</feature>
<comment type="subcellular location">
    <subcellularLocation>
        <location evidence="2">Cytoplasm</location>
    </subcellularLocation>
    <subcellularLocation>
        <location evidence="1 9 10">Nucleus</location>
    </subcellularLocation>
</comment>
<dbReference type="SUPFAM" id="SSF46689">
    <property type="entry name" value="Homeodomain-like"/>
    <property type="match status" value="1"/>
</dbReference>
<feature type="compositionally biased region" description="Low complexity" evidence="11">
    <location>
        <begin position="78"/>
        <end position="106"/>
    </location>
</feature>
<evidence type="ECO:0000256" key="2">
    <source>
        <dbReference type="ARBA" id="ARBA00004496"/>
    </source>
</evidence>
<evidence type="ECO:0000256" key="4">
    <source>
        <dbReference type="ARBA" id="ARBA00023015"/>
    </source>
</evidence>
<dbReference type="Proteomes" id="UP000694843">
    <property type="component" value="Unplaced"/>
</dbReference>
<dbReference type="AlphaFoldDB" id="A0A8B7NN51"/>
<dbReference type="PANTHER" id="PTHR10390:SF44">
    <property type="entry name" value="SIX HOMEOBOX 4"/>
    <property type="match status" value="1"/>
</dbReference>
<feature type="domain" description="Homeobox" evidence="12">
    <location>
        <begin position="335"/>
        <end position="386"/>
    </location>
</feature>
<feature type="region of interest" description="Disordered" evidence="11">
    <location>
        <begin position="1"/>
        <end position="25"/>
    </location>
</feature>
<dbReference type="CDD" id="cd00086">
    <property type="entry name" value="homeodomain"/>
    <property type="match status" value="1"/>
</dbReference>
<dbReference type="GO" id="GO:0005667">
    <property type="term" value="C:transcription regulator complex"/>
    <property type="evidence" value="ECO:0007669"/>
    <property type="project" value="TreeGrafter"/>
</dbReference>
<dbReference type="SMART" id="SM00389">
    <property type="entry name" value="HOX"/>
    <property type="match status" value="1"/>
</dbReference>
<keyword evidence="6 9" id="KW-0371">Homeobox</keyword>
<dbReference type="Pfam" id="PF16878">
    <property type="entry name" value="SIX1_SD"/>
    <property type="match status" value="1"/>
</dbReference>
<feature type="DNA-binding region" description="Homeobox" evidence="9">
    <location>
        <begin position="337"/>
        <end position="387"/>
    </location>
</feature>
<evidence type="ECO:0000256" key="7">
    <source>
        <dbReference type="ARBA" id="ARBA00023163"/>
    </source>
</evidence>
<feature type="compositionally biased region" description="Polar residues" evidence="11">
    <location>
        <begin position="13"/>
        <end position="25"/>
    </location>
</feature>
<dbReference type="InterPro" id="IPR017970">
    <property type="entry name" value="Homeobox_CS"/>
</dbReference>
<accession>A0A8B7NN51</accession>
<evidence type="ECO:0000256" key="9">
    <source>
        <dbReference type="PROSITE-ProRule" id="PRU00108"/>
    </source>
</evidence>
<feature type="region of interest" description="Disordered" evidence="11">
    <location>
        <begin position="124"/>
        <end position="208"/>
    </location>
</feature>
<dbReference type="InterPro" id="IPR009057">
    <property type="entry name" value="Homeodomain-like_sf"/>
</dbReference>
<evidence type="ECO:0000256" key="3">
    <source>
        <dbReference type="ARBA" id="ARBA00022473"/>
    </source>
</evidence>
<evidence type="ECO:0000313" key="13">
    <source>
        <dbReference type="Proteomes" id="UP000694843"/>
    </source>
</evidence>
<gene>
    <name evidence="14" type="primary">LOC108671565</name>
</gene>
<dbReference type="RefSeq" id="XP_018014611.2">
    <property type="nucleotide sequence ID" value="XM_018159122.2"/>
</dbReference>
<name>A0A8B7NN51_HYAAZ</name>